<dbReference type="Gene3D" id="3.40.50.720">
    <property type="entry name" value="NAD(P)-binding Rossmann-like Domain"/>
    <property type="match status" value="1"/>
</dbReference>
<evidence type="ECO:0000313" key="4">
    <source>
        <dbReference type="EMBL" id="TDR93754.1"/>
    </source>
</evidence>
<feature type="region of interest" description="Disordered" evidence="2">
    <location>
        <begin position="30"/>
        <end position="101"/>
    </location>
</feature>
<dbReference type="Pfam" id="PF01370">
    <property type="entry name" value="Epimerase"/>
    <property type="match status" value="1"/>
</dbReference>
<evidence type="ECO:0000256" key="1">
    <source>
        <dbReference type="ARBA" id="ARBA00023027"/>
    </source>
</evidence>
<keyword evidence="5" id="KW-1185">Reference proteome</keyword>
<evidence type="ECO:0000256" key="2">
    <source>
        <dbReference type="SAM" id="MobiDB-lite"/>
    </source>
</evidence>
<dbReference type="PANTHER" id="PTHR43574">
    <property type="entry name" value="EPIMERASE-RELATED"/>
    <property type="match status" value="1"/>
</dbReference>
<dbReference type="RefSeq" id="WP_133768724.1">
    <property type="nucleotide sequence ID" value="NZ_SNZR01000011.1"/>
</dbReference>
<proteinExistence type="predicted"/>
<dbReference type="SUPFAM" id="SSF51735">
    <property type="entry name" value="NAD(P)-binding Rossmann-fold domains"/>
    <property type="match status" value="1"/>
</dbReference>
<reference evidence="4 5" key="1">
    <citation type="submission" date="2019-03" db="EMBL/GenBank/DDBJ databases">
        <title>Genomic Encyclopedia of Type Strains, Phase IV (KMG-IV): sequencing the most valuable type-strain genomes for metagenomic binning, comparative biology and taxonomic classification.</title>
        <authorList>
            <person name="Goeker M."/>
        </authorList>
    </citation>
    <scope>NUCLEOTIDE SEQUENCE [LARGE SCALE GENOMIC DNA]</scope>
    <source>
        <strain evidence="4 5">DSM 25903</strain>
    </source>
</reference>
<gene>
    <name evidence="4" type="ORF">EV668_1020</name>
</gene>
<evidence type="ECO:0000259" key="3">
    <source>
        <dbReference type="Pfam" id="PF01370"/>
    </source>
</evidence>
<name>A0A4R7C5B8_9HYPH</name>
<dbReference type="OrthoDB" id="9808276at2"/>
<keyword evidence="1" id="KW-0520">NAD</keyword>
<sequence>MKLVVFGLGYSAAVFARRMAPRAERIVATKRDPGTWSHPPLTENPVDGSIRDVGRLPSPSRGRWPERSGGPDGGQGARAEVGAGGAPPTPGPSPQGGGEARAAPLQQLVDAVMSEGGGSLVLRAFPGEEVALAADIAEADAILVSVPPGREGDPVLAAFAGAIAAAPRLRWLGYLSTVGVYGDHGGAWVDETTPPRPRKGRSDDRLLAEEAWLRLQREHGVPVHIFRIAGIYGPGRSAFDKLAAGTAKRIVKPGQVFNRIHVEDIAAVLEASLDRPRPGAIYNLADDEPSPPQDVIEEAARLAGLPLPPEVPLAEAGLSPMGLSFWGETKRVSNRLIREELGVELIAPTYREGLRAILRLRSE</sequence>
<evidence type="ECO:0000313" key="5">
    <source>
        <dbReference type="Proteomes" id="UP000295122"/>
    </source>
</evidence>
<dbReference type="CDD" id="cd05266">
    <property type="entry name" value="SDR_a4"/>
    <property type="match status" value="1"/>
</dbReference>
<dbReference type="InterPro" id="IPR036291">
    <property type="entry name" value="NAD(P)-bd_dom_sf"/>
</dbReference>
<feature type="domain" description="NAD-dependent epimerase/dehydratase" evidence="3">
    <location>
        <begin position="172"/>
        <end position="285"/>
    </location>
</feature>
<comment type="caution">
    <text evidence="4">The sequence shown here is derived from an EMBL/GenBank/DDBJ whole genome shotgun (WGS) entry which is preliminary data.</text>
</comment>
<dbReference type="Proteomes" id="UP000295122">
    <property type="component" value="Unassembled WGS sequence"/>
</dbReference>
<protein>
    <recommendedName>
        <fullName evidence="3">NAD-dependent epimerase/dehydratase domain-containing protein</fullName>
    </recommendedName>
</protein>
<organism evidence="4 5">
    <name type="scientific">Enterovirga rhinocerotis</name>
    <dbReference type="NCBI Taxonomy" id="1339210"/>
    <lineage>
        <taxon>Bacteria</taxon>
        <taxon>Pseudomonadati</taxon>
        <taxon>Pseudomonadota</taxon>
        <taxon>Alphaproteobacteria</taxon>
        <taxon>Hyphomicrobiales</taxon>
        <taxon>Methylobacteriaceae</taxon>
        <taxon>Enterovirga</taxon>
    </lineage>
</organism>
<accession>A0A4R7C5B8</accession>
<dbReference type="EMBL" id="SNZR01000011">
    <property type="protein sequence ID" value="TDR93754.1"/>
    <property type="molecule type" value="Genomic_DNA"/>
</dbReference>
<dbReference type="InterPro" id="IPR001509">
    <property type="entry name" value="Epimerase_deHydtase"/>
</dbReference>
<dbReference type="AlphaFoldDB" id="A0A4R7C5B8"/>